<dbReference type="PANTHER" id="PTHR43308">
    <property type="entry name" value="OUTER MEMBRANE PROTEIN ALPHA-RELATED"/>
    <property type="match status" value="1"/>
</dbReference>
<dbReference type="EMBL" id="VJXY01000048">
    <property type="protein sequence ID" value="MBD6619842.1"/>
    <property type="molecule type" value="Genomic_DNA"/>
</dbReference>
<reference evidence="2" key="1">
    <citation type="submission" date="2019-07" db="EMBL/GenBank/DDBJ databases">
        <title>Toxilogical consequences of a new and cryptic species of cyanobacteria (Komarekiella delphini-convector) recovered from the epidermis of a bottlenose dolphin and 1500 ft. in the air.</title>
        <authorList>
            <person name="Brown A.O."/>
            <person name="Dvorak P."/>
            <person name="Villanueva C.D."/>
            <person name="Foss A.J."/>
            <person name="Garvey A.D."/>
            <person name="Gibson Q.A."/>
            <person name="Johansen J.R."/>
            <person name="Casamatta D.A."/>
        </authorList>
    </citation>
    <scope>NUCLEOTIDE SEQUENCE</scope>
    <source>
        <strain evidence="2">SJRDD-AB1</strain>
    </source>
</reference>
<dbReference type="SUPFAM" id="SSF51126">
    <property type="entry name" value="Pectin lyase-like"/>
    <property type="match status" value="2"/>
</dbReference>
<accession>A0AA40VU53</accession>
<dbReference type="PROSITE" id="PS51272">
    <property type="entry name" value="SLH"/>
    <property type="match status" value="3"/>
</dbReference>
<dbReference type="Gene3D" id="2.160.20.10">
    <property type="entry name" value="Single-stranded right-handed beta-helix, Pectin lyase-like"/>
    <property type="match status" value="1"/>
</dbReference>
<gene>
    <name evidence="2" type="ORF">FNW02_29570</name>
</gene>
<protein>
    <submittedName>
        <fullName evidence="2">DUF1565 domain-containing protein</fullName>
    </submittedName>
</protein>
<dbReference type="Pfam" id="PF00395">
    <property type="entry name" value="SLH"/>
    <property type="match status" value="3"/>
</dbReference>
<comment type="caution">
    <text evidence="2">The sequence shown here is derived from an EMBL/GenBank/DDBJ whole genome shotgun (WGS) entry which is preliminary data.</text>
</comment>
<evidence type="ECO:0000259" key="1">
    <source>
        <dbReference type="PROSITE" id="PS51272"/>
    </source>
</evidence>
<proteinExistence type="predicted"/>
<dbReference type="InterPro" id="IPR011459">
    <property type="entry name" value="DUF1565"/>
</dbReference>
<dbReference type="InterPro" id="IPR011050">
    <property type="entry name" value="Pectin_lyase_fold/virulence"/>
</dbReference>
<sequence length="693" mass="75287">MIRVRKWQSGFALLVGLGIVISAVTHLVIAAPKLAQSKFTDIQGNWSQSCITQLANKGIISGYPEGTFRPNSSVTRAEFAAMVNKAFPNAKKTRNSVEFVDVPSNYWAYNAIETAAQTGFLSGYPGKVFNPSQNISRAQALVALASGLNYSPTQFATTTLNNNFTDAKTIPGYAYAGIAAATEKNLVVNYPDVKSLKPNKLASRGDVSAFLCQALAGSSEQASGIPEQYIAGRTSSKSKYYYVDAKGSDQAKGTQSSPWRTLNKAFASVPPDQGYTIQIGAGTFDVGKKVSVPSGINLVGSGVNSTTLTGELRLVGVKNIIISRIKFDGKNRAYELGMYIQDANKLTIHDLAFNGYATTAIDMERVSGSNIYNITITDSSYNNRIAGGGGKQSHAFGIGNLTNVNLHDMNIDTRKRGGGGMRTISEDWVGKPSGSKFKESDLRNVKFYNLDIKVDKWNAWGSGYTPQMALELWHANCYNCEIYNSTFNSTLSLASPANKQPTSIHAHHNLWYGPDNPLYACEVSSNNIEFDHNYIRGGAYPLASFGIKFQNLNVHHNIFEKTGGPTIVGHFREKRDNFKFTNNTVYAKNSKDPFFRLFKGDGNNQEIRNNIFYNSSDEINNSLGASVGVANNIFFNIKPAGSQATKLDPKFKLSGALPSPYYMPNSGSKTANFGAIKAGDPVWIVGKKTSGNG</sequence>
<dbReference type="InterPro" id="IPR012334">
    <property type="entry name" value="Pectin_lyas_fold"/>
</dbReference>
<dbReference type="RefSeq" id="WP_191761034.1">
    <property type="nucleotide sequence ID" value="NZ_VJXY01000048.1"/>
</dbReference>
<evidence type="ECO:0000313" key="2">
    <source>
        <dbReference type="EMBL" id="MBD6619842.1"/>
    </source>
</evidence>
<dbReference type="InterPro" id="IPR051465">
    <property type="entry name" value="Cell_Envelope_Struct_Comp"/>
</dbReference>
<dbReference type="AlphaFoldDB" id="A0AA40VU53"/>
<organism evidence="2 3">
    <name type="scientific">Komarekiella delphini-convector SJRDD-AB1</name>
    <dbReference type="NCBI Taxonomy" id="2593771"/>
    <lineage>
        <taxon>Bacteria</taxon>
        <taxon>Bacillati</taxon>
        <taxon>Cyanobacteriota</taxon>
        <taxon>Cyanophyceae</taxon>
        <taxon>Nostocales</taxon>
        <taxon>Nostocaceae</taxon>
        <taxon>Komarekiella</taxon>
        <taxon>Komarekiella delphini-convector</taxon>
    </lineage>
</organism>
<keyword evidence="3" id="KW-1185">Reference proteome</keyword>
<evidence type="ECO:0000313" key="3">
    <source>
        <dbReference type="Proteomes" id="UP001165986"/>
    </source>
</evidence>
<dbReference type="Proteomes" id="UP001165986">
    <property type="component" value="Unassembled WGS sequence"/>
</dbReference>
<dbReference type="PANTHER" id="PTHR43308:SF5">
    <property type="entry name" value="S-LAYER PROTEIN _ PEPTIDOGLYCAN ENDO-BETA-N-ACETYLGLUCOSAMINIDASE"/>
    <property type="match status" value="1"/>
</dbReference>
<dbReference type="InterPro" id="IPR001119">
    <property type="entry name" value="SLH_dom"/>
</dbReference>
<feature type="domain" description="SLH" evidence="1">
    <location>
        <begin position="161"/>
        <end position="225"/>
    </location>
</feature>
<name>A0AA40VU53_9NOST</name>
<feature type="domain" description="SLH" evidence="1">
    <location>
        <begin position="34"/>
        <end position="97"/>
    </location>
</feature>
<dbReference type="Pfam" id="PF07602">
    <property type="entry name" value="DUF1565"/>
    <property type="match status" value="1"/>
</dbReference>
<feature type="domain" description="SLH" evidence="1">
    <location>
        <begin position="98"/>
        <end position="158"/>
    </location>
</feature>